<feature type="region of interest" description="Disordered" evidence="1">
    <location>
        <begin position="1"/>
        <end position="26"/>
    </location>
</feature>
<sequence length="499" mass="54075">MDTERTQDLPFLDAAKDPSEGDAGNGIESLERLKNILLQSQDPSHSSEIFRRLADLQTVPSAPVRKHLAEIAQEIGCKRPENLPEIIPVLSALLNDGTPAVVRQSIAGGAVLLRKALEADTWRRRFADEVFQSAFRRPGTPNGVKFVAAKFLETAVLVFTRDPENGGFSSAAGHVEEEEAGGKNLGLMLEILVEYSVTKTSVAVVVINGLAEIAKRRPALCSRVLTELLGLTNPSAELAHGHMPSTRYALKSAFLALLRCAHWGALPWRDRLLEALRAMDAGDAAEQALRRAHRKLREKSKTHLAKEKTAFKETVSVRHIPSADMDEQQLRAVHGRNIHSADVDGKQLKAVHARNIPSADVDGKQLKAPNADVEGERTVADVEEERLVPALRNLTVRQPEDPLQGKGREPLDVAVAHVDKDTTCPVQKMIAVIGALLAQGEKGCQSIEILIPKMGPDLLADVVIASMSNLPSRPADVAGSRHCQADVTEVVSRAGPAKV</sequence>
<reference evidence="3" key="1">
    <citation type="submission" date="2015-03" db="EMBL/GenBank/DDBJ databases">
        <title>A transcriptome of Araucaria cunninghamii, an australian fine timber species.</title>
        <authorList>
            <person name="Jing Yi C.J.Y."/>
            <person name="Yin San L.Y.S."/>
            <person name="Abdul Karim S.S."/>
            <person name="Wan Azmi N.N."/>
            <person name="Hercus R.R."/>
            <person name="Croft L.L."/>
        </authorList>
    </citation>
    <scope>NUCLEOTIDE SEQUENCE</scope>
    <source>
        <strain evidence="3">MI0301</strain>
        <tissue evidence="3">Leaf</tissue>
    </source>
</reference>
<dbReference type="InterPro" id="IPR032460">
    <property type="entry name" value="Symplekin/Pta1_N"/>
</dbReference>
<dbReference type="Gene3D" id="1.25.10.10">
    <property type="entry name" value="Leucine-rich Repeat Variant"/>
    <property type="match status" value="1"/>
</dbReference>
<evidence type="ECO:0000259" key="2">
    <source>
        <dbReference type="Pfam" id="PF11935"/>
    </source>
</evidence>
<dbReference type="InterPro" id="IPR016024">
    <property type="entry name" value="ARM-type_fold"/>
</dbReference>
<evidence type="ECO:0000256" key="1">
    <source>
        <dbReference type="SAM" id="MobiDB-lite"/>
    </source>
</evidence>
<dbReference type="AlphaFoldDB" id="A0A0D6QYV0"/>
<dbReference type="EMBL" id="GCKF01040021">
    <property type="protein sequence ID" value="JAG95611.1"/>
    <property type="molecule type" value="Transcribed_RNA"/>
</dbReference>
<organism evidence="3">
    <name type="scientific">Araucaria cunninghamii</name>
    <name type="common">Hoop pine</name>
    <name type="synonym">Moreton Bay pine</name>
    <dbReference type="NCBI Taxonomy" id="56994"/>
    <lineage>
        <taxon>Eukaryota</taxon>
        <taxon>Viridiplantae</taxon>
        <taxon>Streptophyta</taxon>
        <taxon>Embryophyta</taxon>
        <taxon>Tracheophyta</taxon>
        <taxon>Spermatophyta</taxon>
        <taxon>Pinopsida</taxon>
        <taxon>Pinidae</taxon>
        <taxon>Conifers II</taxon>
        <taxon>Araucariales</taxon>
        <taxon>Araucariaceae</taxon>
        <taxon>Araucaria</taxon>
    </lineage>
</organism>
<feature type="domain" description="Symplekin/Pta1 N-terminal" evidence="2">
    <location>
        <begin position="138"/>
        <end position="286"/>
    </location>
</feature>
<dbReference type="InterPro" id="IPR011989">
    <property type="entry name" value="ARM-like"/>
</dbReference>
<proteinExistence type="predicted"/>
<dbReference type="PANTHER" id="PTHR47184">
    <property type="entry name" value="PHOSPHATIDYLINOSITOL 3-AND 4-KINASE FAMILY PROTEIN-RELATED"/>
    <property type="match status" value="1"/>
</dbReference>
<dbReference type="SUPFAM" id="SSF48371">
    <property type="entry name" value="ARM repeat"/>
    <property type="match status" value="1"/>
</dbReference>
<accession>A0A0D6QYV0</accession>
<dbReference type="Pfam" id="PF11935">
    <property type="entry name" value="SYMPK_PTA1_N"/>
    <property type="match status" value="1"/>
</dbReference>
<name>A0A0D6QYV0_ARACU</name>
<protein>
    <recommendedName>
        <fullName evidence="2">Symplekin/Pta1 N-terminal domain-containing protein</fullName>
    </recommendedName>
</protein>
<evidence type="ECO:0000313" key="3">
    <source>
        <dbReference type="EMBL" id="JAG95611.1"/>
    </source>
</evidence>
<dbReference type="PANTHER" id="PTHR47184:SF3">
    <property type="entry name" value="PHOSPHATIDYLINOSITOL 3-AND 4-KINASE FAMILY PROTEIN-RELATED"/>
    <property type="match status" value="1"/>
</dbReference>